<accession>A0ABR7MZX0</accession>
<keyword evidence="1" id="KW-0805">Transcription regulation</keyword>
<dbReference type="RefSeq" id="WP_249297514.1">
    <property type="nucleotide sequence ID" value="NZ_JACRSX010000003.1"/>
</dbReference>
<organism evidence="5 6">
    <name type="scientific">Jutongia huaianensis</name>
    <dbReference type="NCBI Taxonomy" id="2763668"/>
    <lineage>
        <taxon>Bacteria</taxon>
        <taxon>Bacillati</taxon>
        <taxon>Bacillota</taxon>
        <taxon>Clostridia</taxon>
        <taxon>Lachnospirales</taxon>
        <taxon>Lachnospiraceae</taxon>
        <taxon>Jutongia</taxon>
    </lineage>
</organism>
<dbReference type="Pfam" id="PF12833">
    <property type="entry name" value="HTH_18"/>
    <property type="match status" value="1"/>
</dbReference>
<dbReference type="InterPro" id="IPR020449">
    <property type="entry name" value="Tscrpt_reg_AraC-type_HTH"/>
</dbReference>
<dbReference type="EMBL" id="JACRSX010000003">
    <property type="protein sequence ID" value="MBC8561929.1"/>
    <property type="molecule type" value="Genomic_DNA"/>
</dbReference>
<dbReference type="PANTHER" id="PTHR47504:SF6">
    <property type="entry name" value="ARAC-FAMILY TRANSCRIPTIONAL REGULATOR"/>
    <property type="match status" value="1"/>
</dbReference>
<evidence type="ECO:0000259" key="4">
    <source>
        <dbReference type="PROSITE" id="PS01124"/>
    </source>
</evidence>
<dbReference type="PANTHER" id="PTHR47504">
    <property type="entry name" value="RIGHT ORIGIN-BINDING PROTEIN"/>
    <property type="match status" value="1"/>
</dbReference>
<sequence length="399" mass="46387">MSQKYQQDLTVFFQATHIPFCIFDNTPQDIFRYPLYSDQKCSRHTLKQCVERLSNCDFHQPVIITFSSCMLALIALDEQTNIIFGPITSVPLTYHQFYGINTLIEDLDDLLHLYKIIQCSPMMTLAQFASSVSLFIKLVFQEEISTKMMIYDNHEQENKIPKNTDRSQQDKSEMSISTLSTVISFQKSVLQDIKTGNCQGIEEAFESGMQIICNNITFTSSEDVQSFFYFHALICCIVIIEHYGELKNVYDVFKSYTSMLSSIRSISDMIEMCRKISLEYCKLVLSRQKNSSKSSIVTNSLQYIQEHIQTKMSIDDIAHYCKVSKRTVMRHFSKYYDMSVSEYVMKVKLEKGAFLLEHSNMTFAEISNQLAFSSQSHFSTAFKKRYHCTPQQYRNKQLR</sequence>
<protein>
    <submittedName>
        <fullName evidence="5">Helix-turn-helix transcriptional regulator</fullName>
    </submittedName>
</protein>
<reference evidence="5 6" key="1">
    <citation type="submission" date="2020-08" db="EMBL/GenBank/DDBJ databases">
        <title>Genome public.</title>
        <authorList>
            <person name="Liu C."/>
            <person name="Sun Q."/>
        </authorList>
    </citation>
    <scope>NUCLEOTIDE SEQUENCE [LARGE SCALE GENOMIC DNA]</scope>
    <source>
        <strain evidence="5 6">NSJ-37</strain>
    </source>
</reference>
<evidence type="ECO:0000256" key="1">
    <source>
        <dbReference type="ARBA" id="ARBA00023015"/>
    </source>
</evidence>
<feature type="domain" description="HTH araC/xylS-type" evidence="4">
    <location>
        <begin position="298"/>
        <end position="396"/>
    </location>
</feature>
<keyword evidence="6" id="KW-1185">Reference proteome</keyword>
<dbReference type="SUPFAM" id="SSF46689">
    <property type="entry name" value="Homeodomain-like"/>
    <property type="match status" value="2"/>
</dbReference>
<dbReference type="InterPro" id="IPR050959">
    <property type="entry name" value="MarA-like"/>
</dbReference>
<comment type="caution">
    <text evidence="5">The sequence shown here is derived from an EMBL/GenBank/DDBJ whole genome shotgun (WGS) entry which is preliminary data.</text>
</comment>
<keyword evidence="3" id="KW-0804">Transcription</keyword>
<evidence type="ECO:0000256" key="2">
    <source>
        <dbReference type="ARBA" id="ARBA00023125"/>
    </source>
</evidence>
<dbReference type="InterPro" id="IPR009057">
    <property type="entry name" value="Homeodomain-like_sf"/>
</dbReference>
<name>A0ABR7MZX0_9FIRM</name>
<dbReference type="InterPro" id="IPR018060">
    <property type="entry name" value="HTH_AraC"/>
</dbReference>
<proteinExistence type="predicted"/>
<gene>
    <name evidence="5" type="ORF">H8704_04665</name>
</gene>
<dbReference type="Gene3D" id="1.10.10.60">
    <property type="entry name" value="Homeodomain-like"/>
    <property type="match status" value="2"/>
</dbReference>
<evidence type="ECO:0000313" key="5">
    <source>
        <dbReference type="EMBL" id="MBC8561929.1"/>
    </source>
</evidence>
<dbReference type="Proteomes" id="UP000606193">
    <property type="component" value="Unassembled WGS sequence"/>
</dbReference>
<keyword evidence="2" id="KW-0238">DNA-binding</keyword>
<evidence type="ECO:0000313" key="6">
    <source>
        <dbReference type="Proteomes" id="UP000606193"/>
    </source>
</evidence>
<evidence type="ECO:0000256" key="3">
    <source>
        <dbReference type="ARBA" id="ARBA00023163"/>
    </source>
</evidence>
<dbReference type="PRINTS" id="PR00032">
    <property type="entry name" value="HTHARAC"/>
</dbReference>
<dbReference type="SMART" id="SM00342">
    <property type="entry name" value="HTH_ARAC"/>
    <property type="match status" value="1"/>
</dbReference>
<dbReference type="PROSITE" id="PS01124">
    <property type="entry name" value="HTH_ARAC_FAMILY_2"/>
    <property type="match status" value="1"/>
</dbReference>